<evidence type="ECO:0000313" key="2">
    <source>
        <dbReference type="Proteomes" id="UP001056120"/>
    </source>
</evidence>
<reference evidence="2" key="1">
    <citation type="journal article" date="2022" name="Mol. Ecol. Resour.">
        <title>The genomes of chicory, endive, great burdock and yacon provide insights into Asteraceae palaeo-polyploidization history and plant inulin production.</title>
        <authorList>
            <person name="Fan W."/>
            <person name="Wang S."/>
            <person name="Wang H."/>
            <person name="Wang A."/>
            <person name="Jiang F."/>
            <person name="Liu H."/>
            <person name="Zhao H."/>
            <person name="Xu D."/>
            <person name="Zhang Y."/>
        </authorList>
    </citation>
    <scope>NUCLEOTIDE SEQUENCE [LARGE SCALE GENOMIC DNA]</scope>
    <source>
        <strain evidence="2">cv. Yunnan</strain>
    </source>
</reference>
<reference evidence="1 2" key="2">
    <citation type="journal article" date="2022" name="Mol. Ecol. Resour.">
        <title>The genomes of chicory, endive, great burdock and yacon provide insights into Asteraceae paleo-polyploidization history and plant inulin production.</title>
        <authorList>
            <person name="Fan W."/>
            <person name="Wang S."/>
            <person name="Wang H."/>
            <person name="Wang A."/>
            <person name="Jiang F."/>
            <person name="Liu H."/>
            <person name="Zhao H."/>
            <person name="Xu D."/>
            <person name="Zhang Y."/>
        </authorList>
    </citation>
    <scope>NUCLEOTIDE SEQUENCE [LARGE SCALE GENOMIC DNA]</scope>
    <source>
        <strain evidence="2">cv. Yunnan</strain>
        <tissue evidence="1">Leaves</tissue>
    </source>
</reference>
<dbReference type="Proteomes" id="UP001056120">
    <property type="component" value="Linkage Group LG04"/>
</dbReference>
<keyword evidence="2" id="KW-1185">Reference proteome</keyword>
<name>A0ACB9JGT7_9ASTR</name>
<accession>A0ACB9JGT7</accession>
<comment type="caution">
    <text evidence="1">The sequence shown here is derived from an EMBL/GenBank/DDBJ whole genome shotgun (WGS) entry which is preliminary data.</text>
</comment>
<protein>
    <submittedName>
        <fullName evidence="1">Uncharacterized protein</fullName>
    </submittedName>
</protein>
<dbReference type="EMBL" id="CM042021">
    <property type="protein sequence ID" value="KAI3819539.1"/>
    <property type="molecule type" value="Genomic_DNA"/>
</dbReference>
<evidence type="ECO:0000313" key="1">
    <source>
        <dbReference type="EMBL" id="KAI3819539.1"/>
    </source>
</evidence>
<proteinExistence type="predicted"/>
<gene>
    <name evidence="1" type="ORF">L1987_13380</name>
</gene>
<sequence length="84" mass="9887">MQLLVSKLVERLDTHGELRLHDTCHDESIQRKDNDDNDPRGVDITYYFQDSEEEEAEKLECLDDIDELFDDDEEDVLDNEVEEG</sequence>
<organism evidence="1 2">
    <name type="scientific">Smallanthus sonchifolius</name>
    <dbReference type="NCBI Taxonomy" id="185202"/>
    <lineage>
        <taxon>Eukaryota</taxon>
        <taxon>Viridiplantae</taxon>
        <taxon>Streptophyta</taxon>
        <taxon>Embryophyta</taxon>
        <taxon>Tracheophyta</taxon>
        <taxon>Spermatophyta</taxon>
        <taxon>Magnoliopsida</taxon>
        <taxon>eudicotyledons</taxon>
        <taxon>Gunneridae</taxon>
        <taxon>Pentapetalae</taxon>
        <taxon>asterids</taxon>
        <taxon>campanulids</taxon>
        <taxon>Asterales</taxon>
        <taxon>Asteraceae</taxon>
        <taxon>Asteroideae</taxon>
        <taxon>Heliantheae alliance</taxon>
        <taxon>Millerieae</taxon>
        <taxon>Smallanthus</taxon>
    </lineage>
</organism>